<gene>
    <name evidence="2" type="primary">X</name>
</gene>
<accession>L0N4H8</accession>
<reference evidence="2" key="3">
    <citation type="journal article" date="2012" name="PLoS ONE">
        <title>Evolutionarily Conserved Interaction between the Phosphoproteins and X Proteins of Bornaviruses from Different Vertebrate Species.</title>
        <authorList>
            <person name="Fujino K."/>
            <person name="Horie M."/>
            <person name="Honda T."/>
            <person name="Nakamura S."/>
            <person name="Matsumoto Y."/>
            <person name="Francischetti I.M.B."/>
            <person name="Tomonaga K."/>
        </authorList>
    </citation>
    <scope>NUCLEOTIDE SEQUENCE</scope>
</reference>
<evidence type="ECO:0000256" key="1">
    <source>
        <dbReference type="SAM" id="MobiDB-lite"/>
    </source>
</evidence>
<organism evidence="2">
    <name type="scientific">Gaboon viper virus 1</name>
    <dbReference type="NCBI Taxonomy" id="1889242"/>
    <lineage>
        <taxon>Viruses</taxon>
        <taxon>Riboviria</taxon>
        <taxon>Orthornavirae</taxon>
        <taxon>Negarnaviricota</taxon>
        <taxon>Haploviricotina</taxon>
        <taxon>Monjiviricetes</taxon>
        <taxon>Mononegavirales</taxon>
        <taxon>Bornaviridae</taxon>
        <taxon>Orthobornavirus</taxon>
    </lineage>
</organism>
<protein>
    <submittedName>
        <fullName evidence="2">X protein</fullName>
    </submittedName>
</protein>
<feature type="region of interest" description="Disordered" evidence="1">
    <location>
        <begin position="17"/>
        <end position="89"/>
    </location>
</feature>
<reference evidence="2" key="2">
    <citation type="journal article" date="2010" name="Nature">
        <title>Endogenous non-retroviral RNA virus elements in mammalian genomes.</title>
        <authorList>
            <person name="Horie M."/>
            <person name="Honda T."/>
            <person name="Suzuki Y."/>
            <person name="Kobayashi Y."/>
            <person name="Daito T."/>
            <person name="Oshida T."/>
            <person name="Ikuta K."/>
            <person name="Jern P."/>
            <person name="Gojobori T."/>
            <person name="Coffin J.M."/>
            <person name="Tomonaga K."/>
        </authorList>
    </citation>
    <scope>NUCLEOTIDE SEQUENCE</scope>
</reference>
<dbReference type="InterPro" id="IPR009485">
    <property type="entry name" value="BDV_P10"/>
</dbReference>
<name>L0N4H8_9MONO</name>
<reference evidence="2" key="1">
    <citation type="journal article" date="2004" name="Gene">
        <title>Bitis gabonica (Gaboon viper) snake venom gland: toward a catalog for the full-length transcripts (cDNA) and proteins.</title>
        <authorList>
            <person name="Francischetti I.M."/>
            <person name="My-Pham V."/>
            <person name="Harrison J."/>
            <person name="Garfield M.K."/>
            <person name="Ribeiro J.M."/>
        </authorList>
    </citation>
    <scope>NUCLEOTIDE SEQUENCE</scope>
</reference>
<dbReference type="Pfam" id="PF06515">
    <property type="entry name" value="BDV_P10"/>
    <property type="match status" value="1"/>
</dbReference>
<evidence type="ECO:0000313" key="2">
    <source>
        <dbReference type="EMBL" id="BAM72615.1"/>
    </source>
</evidence>
<dbReference type="EMBL" id="AB714965">
    <property type="protein sequence ID" value="BAM72615.1"/>
    <property type="molecule type" value="mRNA"/>
</dbReference>
<feature type="compositionally biased region" description="Basic and acidic residues" evidence="1">
    <location>
        <begin position="39"/>
        <end position="51"/>
    </location>
</feature>
<sequence length="89" mass="9532">MSAEALLSVIELARRLDGYSASQPGVTTRRGAAVDSTTDEIKVSAKKEESSRQTTVESLSRGADGENVSRPGPTLRQRATNNRKGDVIE</sequence>
<proteinExistence type="evidence at transcript level"/>